<gene>
    <name evidence="3" type="ORF">SCHPADRAFT_902264</name>
</gene>
<dbReference type="PANTHER" id="PTHR16134">
    <property type="entry name" value="F-BOX/TPR REPEAT PROTEIN POF3"/>
    <property type="match status" value="1"/>
</dbReference>
<dbReference type="InterPro" id="IPR001810">
    <property type="entry name" value="F-box_dom"/>
</dbReference>
<dbReference type="Gene3D" id="3.80.10.10">
    <property type="entry name" value="Ribonuclease Inhibitor"/>
    <property type="match status" value="1"/>
</dbReference>
<organism evidence="3 4">
    <name type="scientific">Schizopora paradoxa</name>
    <dbReference type="NCBI Taxonomy" id="27342"/>
    <lineage>
        <taxon>Eukaryota</taxon>
        <taxon>Fungi</taxon>
        <taxon>Dikarya</taxon>
        <taxon>Basidiomycota</taxon>
        <taxon>Agaricomycotina</taxon>
        <taxon>Agaricomycetes</taxon>
        <taxon>Hymenochaetales</taxon>
        <taxon>Schizoporaceae</taxon>
        <taxon>Schizopora</taxon>
    </lineage>
</organism>
<protein>
    <recommendedName>
        <fullName evidence="2">F-box domain-containing protein</fullName>
    </recommendedName>
</protein>
<proteinExistence type="predicted"/>
<evidence type="ECO:0000256" key="1">
    <source>
        <dbReference type="SAM" id="MobiDB-lite"/>
    </source>
</evidence>
<reference evidence="3 4" key="1">
    <citation type="submission" date="2015-04" db="EMBL/GenBank/DDBJ databases">
        <title>Complete genome sequence of Schizopora paradoxa KUC8140, a cosmopolitan wood degrader in East Asia.</title>
        <authorList>
            <consortium name="DOE Joint Genome Institute"/>
            <person name="Min B."/>
            <person name="Park H."/>
            <person name="Jang Y."/>
            <person name="Kim J.-J."/>
            <person name="Kim K.H."/>
            <person name="Pangilinan J."/>
            <person name="Lipzen A."/>
            <person name="Riley R."/>
            <person name="Grigoriev I.V."/>
            <person name="Spatafora J.W."/>
            <person name="Choi I.-G."/>
        </authorList>
    </citation>
    <scope>NUCLEOTIDE SEQUENCE [LARGE SCALE GENOMIC DNA]</scope>
    <source>
        <strain evidence="3 4">KUC8140</strain>
    </source>
</reference>
<feature type="region of interest" description="Disordered" evidence="1">
    <location>
        <begin position="417"/>
        <end position="440"/>
    </location>
</feature>
<dbReference type="EMBL" id="KQ085927">
    <property type="protein sequence ID" value="KLO15629.1"/>
    <property type="molecule type" value="Genomic_DNA"/>
</dbReference>
<name>A0A0H2RUU2_9AGAM</name>
<keyword evidence="4" id="KW-1185">Reference proteome</keyword>
<dbReference type="PANTHER" id="PTHR16134:SF119">
    <property type="entry name" value="AT02038P-RELATED"/>
    <property type="match status" value="1"/>
</dbReference>
<accession>A0A0H2RUU2</accession>
<feature type="domain" description="F-box" evidence="2">
    <location>
        <begin position="13"/>
        <end position="65"/>
    </location>
</feature>
<evidence type="ECO:0000313" key="4">
    <source>
        <dbReference type="Proteomes" id="UP000053477"/>
    </source>
</evidence>
<evidence type="ECO:0000313" key="3">
    <source>
        <dbReference type="EMBL" id="KLO15629.1"/>
    </source>
</evidence>
<sequence length="440" mass="49959">MTDSKTFVGFESKIPPEVLDRIFGHCERHYGHLGTFTFLPKSRLHPLLLVCKRWHSIAERRLYMCVSIGSDRNIKSKDGKGTTIWWRDVCKRFCESVETNPRLASLVRELHLSGTSEAEIEDHERRIRIMNSCKNVEKLIHITWEPSLFDELKAALAKPDLTSLDLFASSDSTMETRFSPSTLISLLRNWPRIQSVSATLGREEYDDGSGDLYLDDYGDTDLPLATGACPSLRAFSIEGEFFKPFQMKYLSDVAPNLEAIDIIVHTGCNKASLRQNLQVWSPSLKKLRVRGYFPHTPFSDEGCPIISSPFPHLRSLDMGAPLINPSAMRFLPALEKLRFFGQYSYGVELARLLNNGAMPCLNEIAVTLLWPEYEPSASDKKACLDIGKELRRVCGKRSIPVQIREDSAKSRYTALMNSEGRWDGSDEDQTEPSDNDWPDW</sequence>
<dbReference type="Proteomes" id="UP000053477">
    <property type="component" value="Unassembled WGS sequence"/>
</dbReference>
<evidence type="ECO:0000259" key="2">
    <source>
        <dbReference type="Pfam" id="PF12937"/>
    </source>
</evidence>
<dbReference type="SUPFAM" id="SSF52047">
    <property type="entry name" value="RNI-like"/>
    <property type="match status" value="1"/>
</dbReference>
<dbReference type="AlphaFoldDB" id="A0A0H2RUU2"/>
<feature type="compositionally biased region" description="Acidic residues" evidence="1">
    <location>
        <begin position="425"/>
        <end position="440"/>
    </location>
</feature>
<dbReference type="Pfam" id="PF12937">
    <property type="entry name" value="F-box-like"/>
    <property type="match status" value="1"/>
</dbReference>
<dbReference type="InParanoid" id="A0A0H2RUU2"/>
<dbReference type="InterPro" id="IPR032675">
    <property type="entry name" value="LRR_dom_sf"/>
</dbReference>
<dbReference type="OrthoDB" id="5139510at2759"/>
<dbReference type="CDD" id="cd09917">
    <property type="entry name" value="F-box_SF"/>
    <property type="match status" value="1"/>
</dbReference>